<dbReference type="CDD" id="cd00567">
    <property type="entry name" value="ACAD"/>
    <property type="match status" value="1"/>
</dbReference>
<accession>A0ABY5PIZ5</accession>
<dbReference type="PIRSF" id="PIRSF016578">
    <property type="entry name" value="HsaA"/>
    <property type="match status" value="1"/>
</dbReference>
<evidence type="ECO:0000259" key="8">
    <source>
        <dbReference type="Pfam" id="PF02770"/>
    </source>
</evidence>
<organism evidence="10 11">
    <name type="scientific">Svornostia abyssi</name>
    <dbReference type="NCBI Taxonomy" id="2898438"/>
    <lineage>
        <taxon>Bacteria</taxon>
        <taxon>Bacillati</taxon>
        <taxon>Actinomycetota</taxon>
        <taxon>Thermoleophilia</taxon>
        <taxon>Solirubrobacterales</taxon>
        <taxon>Baekduiaceae</taxon>
        <taxon>Svornostia</taxon>
    </lineage>
</organism>
<evidence type="ECO:0000256" key="6">
    <source>
        <dbReference type="RuleBase" id="RU362125"/>
    </source>
</evidence>
<comment type="cofactor">
    <cofactor evidence="1 6">
        <name>FAD</name>
        <dbReference type="ChEBI" id="CHEBI:57692"/>
    </cofactor>
</comment>
<dbReference type="Proteomes" id="UP001058860">
    <property type="component" value="Chromosome"/>
</dbReference>
<dbReference type="Gene3D" id="1.20.140.10">
    <property type="entry name" value="Butyryl-CoA Dehydrogenase, subunit A, domain 3"/>
    <property type="match status" value="1"/>
</dbReference>
<dbReference type="InterPro" id="IPR009100">
    <property type="entry name" value="AcylCoA_DH/oxidase_NM_dom_sf"/>
</dbReference>
<evidence type="ECO:0000256" key="2">
    <source>
        <dbReference type="ARBA" id="ARBA00009347"/>
    </source>
</evidence>
<reference evidence="11" key="1">
    <citation type="submission" date="2021-11" db="EMBL/GenBank/DDBJ databases">
        <title>Cultivation dependent microbiological survey of springs from the worlds oldest radium mine currently devoted to the extraction of radon-saturated water.</title>
        <authorList>
            <person name="Kapinusova G."/>
            <person name="Smrhova T."/>
            <person name="Strejcek M."/>
            <person name="Suman J."/>
            <person name="Jani K."/>
            <person name="Pajer P."/>
            <person name="Uhlik O."/>
        </authorList>
    </citation>
    <scope>NUCLEOTIDE SEQUENCE [LARGE SCALE GENOMIC DNA]</scope>
    <source>
        <strain evidence="11">J379</strain>
    </source>
</reference>
<proteinExistence type="inferred from homology"/>
<evidence type="ECO:0000256" key="3">
    <source>
        <dbReference type="ARBA" id="ARBA00022630"/>
    </source>
</evidence>
<dbReference type="PANTHER" id="PTHR48083">
    <property type="entry name" value="MEDIUM-CHAIN SPECIFIC ACYL-COA DEHYDROGENASE, MITOCHONDRIAL-RELATED"/>
    <property type="match status" value="1"/>
</dbReference>
<dbReference type="Pfam" id="PF02770">
    <property type="entry name" value="Acyl-CoA_dh_M"/>
    <property type="match status" value="1"/>
</dbReference>
<evidence type="ECO:0000256" key="4">
    <source>
        <dbReference type="ARBA" id="ARBA00022827"/>
    </source>
</evidence>
<dbReference type="InterPro" id="IPR036250">
    <property type="entry name" value="AcylCo_DH-like_C"/>
</dbReference>
<dbReference type="InterPro" id="IPR013786">
    <property type="entry name" value="AcylCoA_DH/ox_N"/>
</dbReference>
<dbReference type="Pfam" id="PF02771">
    <property type="entry name" value="Acyl-CoA_dh_N"/>
    <property type="match status" value="1"/>
</dbReference>
<sequence>MATTAQHAGVRPDAVPTLPLAPTDEEQALRAAVRGICDAVAARAGGDPAKAQTDLMVALAEHGFNAPNISVEWGGGGLGMVGLVPIVEEIHAAGHIAASQVLSASIVGSLLERHGTPEQQEEWLRPITAGTTTLAFGITEPDAGSNTHKLRTELRRDGDGYRLSGQKVYTSTARESDAILVVARFRGEDGTLGLPGLAIVDSDTEGVSMDPIEVPIAESTYQTFYDDVRVEPDRLLGGEEAGLAALFDGLNPERICIAAGACGYARRAIEKGVAYAKDRVVWKEPIGAHQAIAHPLAEAQIQYELAMLMNQRAAALTDARAPEAGYACNIAKFAAARAANFALDRAIQTHGGNGVTREYGLTDLFWGVRTMRIAPVSEEMILNHVAQHTLGLPGPTETGAHHGHC</sequence>
<dbReference type="Gene3D" id="1.10.540.10">
    <property type="entry name" value="Acyl-CoA dehydrogenase/oxidase, N-terminal domain"/>
    <property type="match status" value="1"/>
</dbReference>
<dbReference type="InterPro" id="IPR050741">
    <property type="entry name" value="Acyl-CoA_dehydrogenase"/>
</dbReference>
<evidence type="ECO:0000259" key="7">
    <source>
        <dbReference type="Pfam" id="PF00441"/>
    </source>
</evidence>
<comment type="similarity">
    <text evidence="2 6">Belongs to the acyl-CoA dehydrogenase family.</text>
</comment>
<dbReference type="InterPro" id="IPR006091">
    <property type="entry name" value="Acyl-CoA_Oxase/DH_mid-dom"/>
</dbReference>
<evidence type="ECO:0000256" key="5">
    <source>
        <dbReference type="ARBA" id="ARBA00023002"/>
    </source>
</evidence>
<dbReference type="InterPro" id="IPR009075">
    <property type="entry name" value="AcylCo_DH/oxidase_C"/>
</dbReference>
<evidence type="ECO:0000256" key="1">
    <source>
        <dbReference type="ARBA" id="ARBA00001974"/>
    </source>
</evidence>
<keyword evidence="3 6" id="KW-0285">Flavoprotein</keyword>
<name>A0ABY5PIZ5_9ACTN</name>
<evidence type="ECO:0000313" key="11">
    <source>
        <dbReference type="Proteomes" id="UP001058860"/>
    </source>
</evidence>
<feature type="domain" description="Acyl-CoA dehydrogenase/oxidase N-terminal" evidence="9">
    <location>
        <begin position="23"/>
        <end position="130"/>
    </location>
</feature>
<keyword evidence="5 6" id="KW-0560">Oxidoreductase</keyword>
<keyword evidence="4 6" id="KW-0274">FAD</keyword>
<dbReference type="Gene3D" id="2.40.110.10">
    <property type="entry name" value="Butyryl-CoA Dehydrogenase, subunit A, domain 2"/>
    <property type="match status" value="1"/>
</dbReference>
<dbReference type="Pfam" id="PF00441">
    <property type="entry name" value="Acyl-CoA_dh_1"/>
    <property type="match status" value="1"/>
</dbReference>
<dbReference type="RefSeq" id="WP_353865067.1">
    <property type="nucleotide sequence ID" value="NZ_CP088295.1"/>
</dbReference>
<dbReference type="SUPFAM" id="SSF47203">
    <property type="entry name" value="Acyl-CoA dehydrogenase C-terminal domain-like"/>
    <property type="match status" value="1"/>
</dbReference>
<keyword evidence="11" id="KW-1185">Reference proteome</keyword>
<evidence type="ECO:0000313" key="10">
    <source>
        <dbReference type="EMBL" id="UUY04591.1"/>
    </source>
</evidence>
<evidence type="ECO:0000259" key="9">
    <source>
        <dbReference type="Pfam" id="PF02771"/>
    </source>
</evidence>
<feature type="domain" description="Acyl-CoA dehydrogenase/oxidase C-terminal" evidence="7">
    <location>
        <begin position="242"/>
        <end position="388"/>
    </location>
</feature>
<feature type="domain" description="Acyl-CoA oxidase/dehydrogenase middle" evidence="8">
    <location>
        <begin position="135"/>
        <end position="216"/>
    </location>
</feature>
<dbReference type="PANTHER" id="PTHR48083:SF1">
    <property type="entry name" value="DEHYDROGENASE, PUTATIVE (AFU_ORTHOLOGUE AFUA_7G06510)-RELATED"/>
    <property type="match status" value="1"/>
</dbReference>
<dbReference type="EMBL" id="CP088295">
    <property type="protein sequence ID" value="UUY04591.1"/>
    <property type="molecule type" value="Genomic_DNA"/>
</dbReference>
<gene>
    <name evidence="10" type="ORF">LRS13_03380</name>
</gene>
<dbReference type="InterPro" id="IPR037069">
    <property type="entry name" value="AcylCoA_DH/ox_N_sf"/>
</dbReference>
<protein>
    <submittedName>
        <fullName evidence="10">Acyl-CoA/acyl-ACP dehydrogenase</fullName>
    </submittedName>
</protein>
<dbReference type="InterPro" id="IPR046373">
    <property type="entry name" value="Acyl-CoA_Oxase/DH_mid-dom_sf"/>
</dbReference>
<dbReference type="SUPFAM" id="SSF56645">
    <property type="entry name" value="Acyl-CoA dehydrogenase NM domain-like"/>
    <property type="match status" value="1"/>
</dbReference>